<dbReference type="InterPro" id="IPR029058">
    <property type="entry name" value="AB_hydrolase_fold"/>
</dbReference>
<accession>A0A1J4Q8M2</accession>
<dbReference type="EMBL" id="LBDA02000008">
    <property type="protein sequence ID" value="OIK28718.1"/>
    <property type="molecule type" value="Genomic_DNA"/>
</dbReference>
<dbReference type="InterPro" id="IPR010520">
    <property type="entry name" value="FrsA-like"/>
</dbReference>
<protein>
    <recommendedName>
        <fullName evidence="3">Alpha/beta hydrolase</fullName>
    </recommendedName>
</protein>
<evidence type="ECO:0000313" key="2">
    <source>
        <dbReference type="Proteomes" id="UP000034838"/>
    </source>
</evidence>
<evidence type="ECO:0000313" key="1">
    <source>
        <dbReference type="EMBL" id="OIK28718.1"/>
    </source>
</evidence>
<sequence length="364" mass="40361">MNDLDELRQYMIAHAHAQQVSRSTYRQVLERIDNDDDGSPGSWAVEWSAAARAEVRRGRHLDAGHLYNIARFPYVDGPTRRRAAEEGVRAFGHWARGKQGIHREELPLAAGTLACWTAGLSGSGRRPLLLAMGGIVSTKEQWGAVLGHFRRQGMAVVVTEMPGVGENTLPYDKDSPGLLSQLLDTLRDRADVDHTYVLAMSFSGHLALRCALEDRRIRGIVTAGAPVAGFFDDPGWFDGVPRITKDTLGHLTGVTPEELPGHLRDWALTPRQLRSLEIPVHYLASLRDEIVPPSEAELLRTHVPRLRLLQTDDVHGSPHHATQTRLWCALAIQELRGARGLQATALRGLLSLVRTRDRLVDVDD</sequence>
<dbReference type="Gene3D" id="3.40.50.1820">
    <property type="entry name" value="alpha/beta hydrolase"/>
    <property type="match status" value="1"/>
</dbReference>
<dbReference type="RefSeq" id="WP_071387402.1">
    <property type="nucleotide sequence ID" value="NZ_LBDA02000008.1"/>
</dbReference>
<dbReference type="AlphaFoldDB" id="A0A1J4Q8M2"/>
<keyword evidence="2" id="KW-1185">Reference proteome</keyword>
<dbReference type="Pfam" id="PF06500">
    <property type="entry name" value="FrsA-like"/>
    <property type="match status" value="1"/>
</dbReference>
<name>A0A1J4Q8M2_9ACTN</name>
<reference evidence="1" key="1">
    <citation type="submission" date="2016-10" db="EMBL/GenBank/DDBJ databases">
        <title>Genome sequence of Streptomyces malaysiense MUSC 136.</title>
        <authorList>
            <person name="Lee L.-H."/>
            <person name="Ser H.-L."/>
        </authorList>
    </citation>
    <scope>NUCLEOTIDE SEQUENCE [LARGE SCALE GENOMIC DNA]</scope>
    <source>
        <strain evidence="1">MUSC 136</strain>
    </source>
</reference>
<proteinExistence type="predicted"/>
<dbReference type="Proteomes" id="UP000034838">
    <property type="component" value="Unassembled WGS sequence"/>
</dbReference>
<evidence type="ECO:0008006" key="3">
    <source>
        <dbReference type="Google" id="ProtNLM"/>
    </source>
</evidence>
<dbReference type="SUPFAM" id="SSF53474">
    <property type="entry name" value="alpha/beta-Hydrolases"/>
    <property type="match status" value="1"/>
</dbReference>
<gene>
    <name evidence="1" type="ORF">VT52_005025</name>
</gene>
<comment type="caution">
    <text evidence="1">The sequence shown here is derived from an EMBL/GenBank/DDBJ whole genome shotgun (WGS) entry which is preliminary data.</text>
</comment>
<dbReference type="OrthoDB" id="5704902at2"/>
<organism evidence="1 2">
    <name type="scientific">Streptomyces malaysiense</name>
    <dbReference type="NCBI Taxonomy" id="1428626"/>
    <lineage>
        <taxon>Bacteria</taxon>
        <taxon>Bacillati</taxon>
        <taxon>Actinomycetota</taxon>
        <taxon>Actinomycetes</taxon>
        <taxon>Kitasatosporales</taxon>
        <taxon>Streptomycetaceae</taxon>
        <taxon>Streptomyces</taxon>
    </lineage>
</organism>